<proteinExistence type="predicted"/>
<evidence type="ECO:0000256" key="2">
    <source>
        <dbReference type="ARBA" id="ARBA00004496"/>
    </source>
</evidence>
<dbReference type="PROSITE" id="PS50096">
    <property type="entry name" value="IQ"/>
    <property type="match status" value="1"/>
</dbReference>
<dbReference type="InterPro" id="IPR044159">
    <property type="entry name" value="IQM"/>
</dbReference>
<dbReference type="GO" id="GO:0005634">
    <property type="term" value="C:nucleus"/>
    <property type="evidence" value="ECO:0007669"/>
    <property type="project" value="UniProtKB-SubCell"/>
</dbReference>
<dbReference type="EMBL" id="JAAAJB010000050">
    <property type="protein sequence ID" value="KAG0268469.1"/>
    <property type="molecule type" value="Genomic_DNA"/>
</dbReference>
<reference evidence="5" key="1">
    <citation type="journal article" date="2020" name="Fungal Divers.">
        <title>Resolving the Mortierellaceae phylogeny through synthesis of multi-gene phylogenetics and phylogenomics.</title>
        <authorList>
            <person name="Vandepol N."/>
            <person name="Liber J."/>
            <person name="Desiro A."/>
            <person name="Na H."/>
            <person name="Kennedy M."/>
            <person name="Barry K."/>
            <person name="Grigoriev I.V."/>
            <person name="Miller A.N."/>
            <person name="O'Donnell K."/>
            <person name="Stajich J.E."/>
            <person name="Bonito G."/>
        </authorList>
    </citation>
    <scope>NUCLEOTIDE SEQUENCE</scope>
    <source>
        <strain evidence="5">BC1065</strain>
    </source>
</reference>
<dbReference type="OrthoDB" id="7344096at2759"/>
<evidence type="ECO:0000313" key="6">
    <source>
        <dbReference type="Proteomes" id="UP000807716"/>
    </source>
</evidence>
<keyword evidence="6" id="KW-1185">Reference proteome</keyword>
<sequence>MPNGAAEGAPTVEQQAAAARKIQAAIRAYNARRDLFAGPILTDLQKWNYLCLYARLNARGTPATATATDAAAAAAATATDIACAMQDDARQGDSESANDPQDKHARLWTRMMFLTSQLGKGSSTAPSEEALVLLTEHWLEMSDKKHRYGSNLKPYHERWLRETTSEDFFDWLDNGSGRDLSLEERPRSRLETELVQYLQEHEREQYAVTAKDGLLYYRDSGDLVHTLPDTVRAEDEVDLSQVLPDADVNDDEATRLEKKRLRNRAKYIYVMDPKGVLYIGRKIKGNFHHSSFFGGGTVCAAGGIVVNHGRLMKVNPKSGHYRPGQMHFDRLLRTLREMGVPLDNVKISTSIFERRK</sequence>
<keyword evidence="4" id="KW-0539">Nucleus</keyword>
<keyword evidence="3" id="KW-0963">Cytoplasm</keyword>
<dbReference type="Proteomes" id="UP000807716">
    <property type="component" value="Unassembled WGS sequence"/>
</dbReference>
<organism evidence="5 6">
    <name type="scientific">Actinomortierella ambigua</name>
    <dbReference type="NCBI Taxonomy" id="1343610"/>
    <lineage>
        <taxon>Eukaryota</taxon>
        <taxon>Fungi</taxon>
        <taxon>Fungi incertae sedis</taxon>
        <taxon>Mucoromycota</taxon>
        <taxon>Mortierellomycotina</taxon>
        <taxon>Mortierellomycetes</taxon>
        <taxon>Mortierellales</taxon>
        <taxon>Mortierellaceae</taxon>
        <taxon>Actinomortierella</taxon>
    </lineage>
</organism>
<evidence type="ECO:0000313" key="5">
    <source>
        <dbReference type="EMBL" id="KAG0268469.1"/>
    </source>
</evidence>
<dbReference type="GO" id="GO:0005737">
    <property type="term" value="C:cytoplasm"/>
    <property type="evidence" value="ECO:0007669"/>
    <property type="project" value="UniProtKB-SubCell"/>
</dbReference>
<accession>A0A9P6QK13</accession>
<name>A0A9P6QK13_9FUNG</name>
<comment type="caution">
    <text evidence="5">The sequence shown here is derived from an EMBL/GenBank/DDBJ whole genome shotgun (WGS) entry which is preliminary data.</text>
</comment>
<dbReference type="PANTHER" id="PTHR31250">
    <property type="entry name" value="IQ DOMAIN-CONTAINING PROTEIN IQM3"/>
    <property type="match status" value="1"/>
</dbReference>
<evidence type="ECO:0000256" key="1">
    <source>
        <dbReference type="ARBA" id="ARBA00004123"/>
    </source>
</evidence>
<comment type="subcellular location">
    <subcellularLocation>
        <location evidence="2">Cytoplasm</location>
    </subcellularLocation>
    <subcellularLocation>
        <location evidence="1">Nucleus</location>
    </subcellularLocation>
</comment>
<dbReference type="AlphaFoldDB" id="A0A9P6QK13"/>
<dbReference type="PANTHER" id="PTHR31250:SF27">
    <property type="entry name" value="IQ DOMAIN-CONTAINING PROTEIN IQM5"/>
    <property type="match status" value="1"/>
</dbReference>
<evidence type="ECO:0000256" key="3">
    <source>
        <dbReference type="ARBA" id="ARBA00022490"/>
    </source>
</evidence>
<gene>
    <name evidence="5" type="ORF">DFQ27_006699</name>
</gene>
<protein>
    <submittedName>
        <fullName evidence="5">Uncharacterized protein</fullName>
    </submittedName>
</protein>
<evidence type="ECO:0000256" key="4">
    <source>
        <dbReference type="ARBA" id="ARBA00023242"/>
    </source>
</evidence>